<sequence length="83" mass="9609">MLYRHEIRSEDTRLDDTLPLHSSDRGYSSLPLMSRPRRIEEGRKDLMEMIRDVSESCYELSLKDIVVDQHQEAEGPASCPSET</sequence>
<keyword evidence="2" id="KW-1185">Reference proteome</keyword>
<reference evidence="2" key="1">
    <citation type="journal article" date="2023" name="Front. Plant Sci.">
        <title>Chromosomal-level genome assembly of Melastoma candidum provides insights into trichome evolution.</title>
        <authorList>
            <person name="Zhong Y."/>
            <person name="Wu W."/>
            <person name="Sun C."/>
            <person name="Zou P."/>
            <person name="Liu Y."/>
            <person name="Dai S."/>
            <person name="Zhou R."/>
        </authorList>
    </citation>
    <scope>NUCLEOTIDE SEQUENCE [LARGE SCALE GENOMIC DNA]</scope>
</reference>
<proteinExistence type="predicted"/>
<evidence type="ECO:0000313" key="2">
    <source>
        <dbReference type="Proteomes" id="UP001057402"/>
    </source>
</evidence>
<accession>A0ACB9N375</accession>
<dbReference type="EMBL" id="CM042887">
    <property type="protein sequence ID" value="KAI4330114.1"/>
    <property type="molecule type" value="Genomic_DNA"/>
</dbReference>
<comment type="caution">
    <text evidence="1">The sequence shown here is derived from an EMBL/GenBank/DDBJ whole genome shotgun (WGS) entry which is preliminary data.</text>
</comment>
<name>A0ACB9N375_9MYRT</name>
<protein>
    <submittedName>
        <fullName evidence="1">Uncharacterized protein</fullName>
    </submittedName>
</protein>
<gene>
    <name evidence="1" type="ORF">MLD38_028420</name>
</gene>
<organism evidence="1 2">
    <name type="scientific">Melastoma candidum</name>
    <dbReference type="NCBI Taxonomy" id="119954"/>
    <lineage>
        <taxon>Eukaryota</taxon>
        <taxon>Viridiplantae</taxon>
        <taxon>Streptophyta</taxon>
        <taxon>Embryophyta</taxon>
        <taxon>Tracheophyta</taxon>
        <taxon>Spermatophyta</taxon>
        <taxon>Magnoliopsida</taxon>
        <taxon>eudicotyledons</taxon>
        <taxon>Gunneridae</taxon>
        <taxon>Pentapetalae</taxon>
        <taxon>rosids</taxon>
        <taxon>malvids</taxon>
        <taxon>Myrtales</taxon>
        <taxon>Melastomataceae</taxon>
        <taxon>Melastomatoideae</taxon>
        <taxon>Melastomateae</taxon>
        <taxon>Melastoma</taxon>
    </lineage>
</organism>
<dbReference type="Proteomes" id="UP001057402">
    <property type="component" value="Chromosome 8"/>
</dbReference>
<evidence type="ECO:0000313" key="1">
    <source>
        <dbReference type="EMBL" id="KAI4330114.1"/>
    </source>
</evidence>